<dbReference type="GO" id="GO:0008299">
    <property type="term" value="P:isoprenoid biosynthetic process"/>
    <property type="evidence" value="ECO:0007669"/>
    <property type="project" value="InterPro"/>
</dbReference>
<organism evidence="5 6">
    <name type="scientific">Luteolibacter luteus</name>
    <dbReference type="NCBI Taxonomy" id="2728835"/>
    <lineage>
        <taxon>Bacteria</taxon>
        <taxon>Pseudomonadati</taxon>
        <taxon>Verrucomicrobiota</taxon>
        <taxon>Verrucomicrobiia</taxon>
        <taxon>Verrucomicrobiales</taxon>
        <taxon>Verrucomicrobiaceae</taxon>
        <taxon>Luteolibacter</taxon>
    </lineage>
</organism>
<accession>A0A858RDV0</accession>
<dbReference type="PROSITE" id="PS50065">
    <property type="entry name" value="HMG_COA_REDUCTASE_4"/>
    <property type="match status" value="1"/>
</dbReference>
<name>A0A858RDV0_9BACT</name>
<dbReference type="GO" id="GO:0004420">
    <property type="term" value="F:hydroxymethylglutaryl-CoA reductase (NADPH) activity"/>
    <property type="evidence" value="ECO:0007669"/>
    <property type="project" value="UniProtKB-EC"/>
</dbReference>
<dbReference type="Gene3D" id="3.90.770.10">
    <property type="entry name" value="3-hydroxy-3-methylglutaryl-coenzyme A Reductase, Chain A, domain 2"/>
    <property type="match status" value="1"/>
</dbReference>
<dbReference type="CDD" id="cd00643">
    <property type="entry name" value="HMG-CoA_reductase_classI"/>
    <property type="match status" value="1"/>
</dbReference>
<keyword evidence="6" id="KW-1185">Reference proteome</keyword>
<dbReference type="AlphaFoldDB" id="A0A858RDV0"/>
<sequence>MTGKRGLTQQHVARMLGGDSVEDAAARLAPDFKDLPKVPAGSAKVSRERAGELWEETGLPTRLKEILLDQSPGDLSVYQGNIENAIGEMRMPLGLAGPLRVNGVSAKGDFHIPLATTEAALVASYHRGCRLLTAAGGCSALVLYESLSRAPSFVFDTFSEASRFTVWAVDQFETFQQVAGTTTSHGKLVDVGVTLEGNHAYFNFEFTTGDASGQNMVTIATQAICDHILAHTPIQPQRYYIESNLSGDKKASTRAFTTTRGKKVTAEAHLSAELVKKHLHTTPRAMEQYWQMSAIGGVLSGTLGIHGHFANGLTALYLATGQDAACVAESATGVTRFEVTEDGGLYASVTLPGIMVGTVGGGTGLPTQKACLELMGLAGAGKSRALAEVCTGLLLAGELSIIGALSAGHFSRAHRKLARDRQKGSKES</sequence>
<dbReference type="GO" id="GO:0015936">
    <property type="term" value="P:coenzyme A metabolic process"/>
    <property type="evidence" value="ECO:0007669"/>
    <property type="project" value="InterPro"/>
</dbReference>
<dbReference type="EC" id="1.1.1.34" evidence="2"/>
<dbReference type="KEGG" id="luo:HHL09_01870"/>
<keyword evidence="3" id="KW-0521">NADP</keyword>
<dbReference type="EMBL" id="CP051774">
    <property type="protein sequence ID" value="QJE94579.1"/>
    <property type="molecule type" value="Genomic_DNA"/>
</dbReference>
<evidence type="ECO:0000313" key="5">
    <source>
        <dbReference type="EMBL" id="QJE94579.1"/>
    </source>
</evidence>
<proteinExistence type="inferred from homology"/>
<dbReference type="SUPFAM" id="SSF55035">
    <property type="entry name" value="NAD-binding domain of HMG-CoA reductase"/>
    <property type="match status" value="1"/>
</dbReference>
<dbReference type="PROSITE" id="PS00318">
    <property type="entry name" value="HMG_COA_REDUCTASE_2"/>
    <property type="match status" value="1"/>
</dbReference>
<dbReference type="InterPro" id="IPR023074">
    <property type="entry name" value="HMG_CoA_Rdtase_cat_sf"/>
</dbReference>
<dbReference type="Pfam" id="PF00368">
    <property type="entry name" value="HMG-CoA_red"/>
    <property type="match status" value="1"/>
</dbReference>
<dbReference type="PANTHER" id="PTHR10572">
    <property type="entry name" value="3-HYDROXY-3-METHYLGLUTARYL-COENZYME A REDUCTASE"/>
    <property type="match status" value="1"/>
</dbReference>
<dbReference type="InterPro" id="IPR004554">
    <property type="entry name" value="HMG_CoA_Rdtase_eu_arc"/>
</dbReference>
<evidence type="ECO:0000256" key="2">
    <source>
        <dbReference type="ARBA" id="ARBA00012999"/>
    </source>
</evidence>
<keyword evidence="4" id="KW-0560">Oxidoreductase</keyword>
<protein>
    <recommendedName>
        <fullName evidence="2">hydroxymethylglutaryl-CoA reductase (NADPH)</fullName>
        <ecNumber evidence="2">1.1.1.34</ecNumber>
    </recommendedName>
</protein>
<gene>
    <name evidence="5" type="ORF">HHL09_01870</name>
</gene>
<dbReference type="PRINTS" id="PR00071">
    <property type="entry name" value="HMGCOARDTASE"/>
</dbReference>
<dbReference type="Gene3D" id="3.30.70.420">
    <property type="entry name" value="Hydroxymethylglutaryl-CoA reductase, class I/II, NAD/NADP-binding domain"/>
    <property type="match status" value="1"/>
</dbReference>
<dbReference type="RefSeq" id="WP_169452800.1">
    <property type="nucleotide sequence ID" value="NZ_CP051774.1"/>
</dbReference>
<evidence type="ECO:0000313" key="6">
    <source>
        <dbReference type="Proteomes" id="UP000501812"/>
    </source>
</evidence>
<evidence type="ECO:0000256" key="4">
    <source>
        <dbReference type="ARBA" id="ARBA00023002"/>
    </source>
</evidence>
<dbReference type="InterPro" id="IPR023076">
    <property type="entry name" value="HMG_CoA_Rdtase_CS"/>
</dbReference>
<comment type="similarity">
    <text evidence="1">Belongs to the HMG-CoA reductase family.</text>
</comment>
<dbReference type="Proteomes" id="UP000501812">
    <property type="component" value="Chromosome"/>
</dbReference>
<reference evidence="5 6" key="1">
    <citation type="submission" date="2020-04" db="EMBL/GenBank/DDBJ databases">
        <title>Luteolibacter sp. G-1-1-1 isolated from soil.</title>
        <authorList>
            <person name="Dahal R.H."/>
        </authorList>
    </citation>
    <scope>NUCLEOTIDE SEQUENCE [LARGE SCALE GENOMIC DNA]</scope>
    <source>
        <strain evidence="5 6">G-1-1-1</strain>
    </source>
</reference>
<evidence type="ECO:0000256" key="1">
    <source>
        <dbReference type="ARBA" id="ARBA00007661"/>
    </source>
</evidence>
<dbReference type="InterPro" id="IPR009023">
    <property type="entry name" value="HMG_CoA_Rdtase_NAD(P)-bd_sf"/>
</dbReference>
<dbReference type="InterPro" id="IPR009029">
    <property type="entry name" value="HMG_CoA_Rdtase_sub-bd_dom_sf"/>
</dbReference>
<dbReference type="InterPro" id="IPR002202">
    <property type="entry name" value="HMG_CoA_Rdtase"/>
</dbReference>
<dbReference type="PANTHER" id="PTHR10572:SF24">
    <property type="entry name" value="3-HYDROXY-3-METHYLGLUTARYL-COENZYME A REDUCTASE"/>
    <property type="match status" value="1"/>
</dbReference>
<dbReference type="SUPFAM" id="SSF56542">
    <property type="entry name" value="Substrate-binding domain of HMG-CoA reductase"/>
    <property type="match status" value="1"/>
</dbReference>
<evidence type="ECO:0000256" key="3">
    <source>
        <dbReference type="ARBA" id="ARBA00022857"/>
    </source>
</evidence>